<dbReference type="EMBL" id="JAQQWK010000007">
    <property type="protein sequence ID" value="KAK8036682.1"/>
    <property type="molecule type" value="Genomic_DNA"/>
</dbReference>
<organism evidence="2 3">
    <name type="scientific">Apiospora rasikravindrae</name>
    <dbReference type="NCBI Taxonomy" id="990691"/>
    <lineage>
        <taxon>Eukaryota</taxon>
        <taxon>Fungi</taxon>
        <taxon>Dikarya</taxon>
        <taxon>Ascomycota</taxon>
        <taxon>Pezizomycotina</taxon>
        <taxon>Sordariomycetes</taxon>
        <taxon>Xylariomycetidae</taxon>
        <taxon>Amphisphaeriales</taxon>
        <taxon>Apiosporaceae</taxon>
        <taxon>Apiospora</taxon>
    </lineage>
</organism>
<comment type="caution">
    <text evidence="2">The sequence shown here is derived from an EMBL/GenBank/DDBJ whole genome shotgun (WGS) entry which is preliminary data.</text>
</comment>
<evidence type="ECO:0000313" key="2">
    <source>
        <dbReference type="EMBL" id="KAK8036682.1"/>
    </source>
</evidence>
<evidence type="ECO:0000313" key="3">
    <source>
        <dbReference type="Proteomes" id="UP001444661"/>
    </source>
</evidence>
<proteinExistence type="predicted"/>
<keyword evidence="1" id="KW-0472">Membrane</keyword>
<reference evidence="2 3" key="1">
    <citation type="submission" date="2023-01" db="EMBL/GenBank/DDBJ databases">
        <title>Analysis of 21 Apiospora genomes using comparative genomics revels a genus with tremendous synthesis potential of carbohydrate active enzymes and secondary metabolites.</title>
        <authorList>
            <person name="Sorensen T."/>
        </authorList>
    </citation>
    <scope>NUCLEOTIDE SEQUENCE [LARGE SCALE GENOMIC DNA]</scope>
    <source>
        <strain evidence="2 3">CBS 33761</strain>
    </source>
</reference>
<name>A0ABR1SR62_9PEZI</name>
<protein>
    <submittedName>
        <fullName evidence="2">Uncharacterized protein</fullName>
    </submittedName>
</protein>
<keyword evidence="1" id="KW-1133">Transmembrane helix</keyword>
<keyword evidence="1" id="KW-0812">Transmembrane</keyword>
<evidence type="ECO:0000256" key="1">
    <source>
        <dbReference type="SAM" id="Phobius"/>
    </source>
</evidence>
<accession>A0ABR1SR62</accession>
<keyword evidence="3" id="KW-1185">Reference proteome</keyword>
<dbReference type="Proteomes" id="UP001444661">
    <property type="component" value="Unassembled WGS sequence"/>
</dbReference>
<sequence length="288" mass="31989">MNQLWRRIDAYKETRPFGINYFILAFFVIGHHRVSHEELMEVSTGLKTGVVIVKHTISEANLEMAAPWRRRGRLSKRGTCQDLGFAVLDDDTRDAEFFGAEMAEKNRMGLSGWLRLTGLVSQHARDKVGVRMLAGFHFRKGARAVCVTVPVLGIDQVVAARSAALLLRKGPRVSPTTGIVGKDPTHEPIGDGAKRRVLGFRSRLHAVRRKAFQVPVVLAGIVVFLHLAPLFRVVEEGLSVSARQRGAEDETPIDGFPQARAPLGHALWTLGKTVFVQVEVVFVPDRYL</sequence>
<feature type="transmembrane region" description="Helical" evidence="1">
    <location>
        <begin position="211"/>
        <end position="231"/>
    </location>
</feature>
<gene>
    <name evidence="2" type="ORF">PG993_008665</name>
</gene>